<dbReference type="PATRIC" id="fig|199198.4.peg.1130"/>
<proteinExistence type="predicted"/>
<dbReference type="AlphaFoldDB" id="A0A0L8INT5"/>
<dbReference type="EMBL" id="LJPM01000268">
    <property type="protein sequence ID" value="KPW19987.1"/>
    <property type="molecule type" value="Genomic_DNA"/>
</dbReference>
<evidence type="ECO:0000313" key="1">
    <source>
        <dbReference type="EMBL" id="KPW19987.1"/>
    </source>
</evidence>
<gene>
    <name evidence="1" type="ORF">ALO91_103181</name>
</gene>
<dbReference type="Proteomes" id="UP000050297">
    <property type="component" value="Unassembled WGS sequence"/>
</dbReference>
<organism evidence="1 2">
    <name type="scientific">Pseudomonas syringae pv. aceris</name>
    <dbReference type="NCBI Taxonomy" id="199198"/>
    <lineage>
        <taxon>Bacteria</taxon>
        <taxon>Pseudomonadati</taxon>
        <taxon>Pseudomonadota</taxon>
        <taxon>Gammaproteobacteria</taxon>
        <taxon>Pseudomonadales</taxon>
        <taxon>Pseudomonadaceae</taxon>
        <taxon>Pseudomonas</taxon>
        <taxon>Pseudomonas syringae</taxon>
    </lineage>
</organism>
<sequence length="38" mass="4358">MAADQSYTSMRFNCVPESLNKKTTTYTYVPHFVPINTT</sequence>
<evidence type="ECO:0000313" key="2">
    <source>
        <dbReference type="Proteomes" id="UP000050297"/>
    </source>
</evidence>
<protein>
    <submittedName>
        <fullName evidence="1">Uncharacterized protein</fullName>
    </submittedName>
</protein>
<accession>A0A0L8INT5</accession>
<reference evidence="1 2" key="1">
    <citation type="submission" date="2015-09" db="EMBL/GenBank/DDBJ databases">
        <title>Genome announcement of multiple Pseudomonas syringae strains.</title>
        <authorList>
            <person name="Thakur S."/>
            <person name="Wang P.W."/>
            <person name="Gong Y."/>
            <person name="Weir B.S."/>
            <person name="Guttman D.S."/>
        </authorList>
    </citation>
    <scope>NUCLEOTIDE SEQUENCE [LARGE SCALE GENOMIC DNA]</scope>
    <source>
        <strain evidence="1 2">ICMP2802</strain>
    </source>
</reference>
<name>A0A0L8INT5_PSESX</name>
<comment type="caution">
    <text evidence="1">The sequence shown here is derived from an EMBL/GenBank/DDBJ whole genome shotgun (WGS) entry which is preliminary data.</text>
</comment>